<dbReference type="NCBIfam" id="TIGR03440">
    <property type="entry name" value="egtB_TIGR03440"/>
    <property type="match status" value="1"/>
</dbReference>
<dbReference type="PANTHER" id="PTHR23150">
    <property type="entry name" value="SULFATASE MODIFYING FACTOR 1, 2"/>
    <property type="match status" value="1"/>
</dbReference>
<dbReference type="PANTHER" id="PTHR23150:SF36">
    <property type="entry name" value="HERCYNINE OXYGENASE"/>
    <property type="match status" value="1"/>
</dbReference>
<name>A0A1U7J722_9CYAN</name>
<feature type="domain" description="Sulfatase-modifying factor enzyme-like" evidence="4">
    <location>
        <begin position="357"/>
        <end position="434"/>
    </location>
</feature>
<dbReference type="EMBL" id="MRCG01000005">
    <property type="protein sequence ID" value="OKH48805.1"/>
    <property type="molecule type" value="Genomic_DNA"/>
</dbReference>
<keyword evidence="7" id="KW-1185">Reference proteome</keyword>
<feature type="domain" description="DinB-like" evidence="5">
    <location>
        <begin position="22"/>
        <end position="165"/>
    </location>
</feature>
<dbReference type="GO" id="GO:0052699">
    <property type="term" value="P:ergothioneine biosynthetic process"/>
    <property type="evidence" value="ECO:0007669"/>
    <property type="project" value="InterPro"/>
</dbReference>
<evidence type="ECO:0000256" key="2">
    <source>
        <dbReference type="ARBA" id="ARBA00023004"/>
    </source>
</evidence>
<protein>
    <recommendedName>
        <fullName evidence="8">Sulfatase maturase</fullName>
    </recommendedName>
</protein>
<evidence type="ECO:0000259" key="5">
    <source>
        <dbReference type="Pfam" id="PF12867"/>
    </source>
</evidence>
<dbReference type="InterPro" id="IPR017806">
    <property type="entry name" value="EgtB"/>
</dbReference>
<dbReference type="Pfam" id="PF03781">
    <property type="entry name" value="FGE-sulfatase"/>
    <property type="match status" value="2"/>
</dbReference>
<dbReference type="InterPro" id="IPR016187">
    <property type="entry name" value="CTDL_fold"/>
</dbReference>
<dbReference type="InterPro" id="IPR005532">
    <property type="entry name" value="SUMF_dom"/>
</dbReference>
<organism evidence="6 7">
    <name type="scientific">Phormidium tenue NIES-30</name>
    <dbReference type="NCBI Taxonomy" id="549789"/>
    <lineage>
        <taxon>Bacteria</taxon>
        <taxon>Bacillati</taxon>
        <taxon>Cyanobacteriota</taxon>
        <taxon>Cyanophyceae</taxon>
        <taxon>Oscillatoriophycideae</taxon>
        <taxon>Oscillatoriales</taxon>
        <taxon>Oscillatoriaceae</taxon>
        <taxon>Phormidium</taxon>
    </lineage>
</organism>
<feature type="domain" description="Sulfatase-modifying factor enzyme-like" evidence="4">
    <location>
        <begin position="199"/>
        <end position="333"/>
    </location>
</feature>
<reference evidence="6 7" key="1">
    <citation type="submission" date="2016-11" db="EMBL/GenBank/DDBJ databases">
        <title>Draft Genome Sequences of Nine Cyanobacterial Strains from Diverse Habitats.</title>
        <authorList>
            <person name="Zhu T."/>
            <person name="Hou S."/>
            <person name="Lu X."/>
            <person name="Hess W.R."/>
        </authorList>
    </citation>
    <scope>NUCLEOTIDE SEQUENCE [LARGE SCALE GENOMIC DNA]</scope>
    <source>
        <strain evidence="6 7">NIES-30</strain>
    </source>
</reference>
<evidence type="ECO:0000256" key="1">
    <source>
        <dbReference type="ARBA" id="ARBA00023002"/>
    </source>
</evidence>
<dbReference type="STRING" id="549789.NIES30_08960"/>
<keyword evidence="1" id="KW-0560">Oxidoreductase</keyword>
<sequence>MTLSSPFAPSLEVSLATAVVAQYRAVRHLSETLCEPLEIEDYGVQSMADVSPPKWHLAHTTWFFETFLLRPYLEGYREFHPGYGYLFNSYYEAVGDRHPRPQRGLLSRPTVKEVYEYRAHVDAAMERLLGDGQGPAREGDRADHPTVAELTNLGLHHEQQHQELILTDLKYNLAINPLRPAYRSDVALGQAESSAPLTFIDFPGGLYDLGHQAAGFAFDNEGPAHRVYLQDFALANRLITNSEYLEFVADKGYQTAAHWLAEGWGMVQSEGWQAPLYWEQRDGEWWVFTLGGMQPVNPAAPVCHLSYFEADAFATWRGDRLPTEAEWEVAAAQMPIQGNLLAADHLHPQPASASQNLQQLYGDVWEWTQSAYLPYPGFRPAPGAVGEYNGKFMCNQMVLRGGSCVTPPGHIRPSYRNFFPPSARWQFSGLRLAKG</sequence>
<evidence type="ECO:0000313" key="7">
    <source>
        <dbReference type="Proteomes" id="UP000185557"/>
    </source>
</evidence>
<dbReference type="Pfam" id="PF12867">
    <property type="entry name" value="DinB_2"/>
    <property type="match status" value="1"/>
</dbReference>
<evidence type="ECO:0000256" key="3">
    <source>
        <dbReference type="ARBA" id="ARBA00037882"/>
    </source>
</evidence>
<keyword evidence="2" id="KW-0408">Iron</keyword>
<dbReference type="AlphaFoldDB" id="A0A1U7J722"/>
<dbReference type="RefSeq" id="WP_073608216.1">
    <property type="nucleotide sequence ID" value="NZ_MRCG01000005.1"/>
</dbReference>
<proteinExistence type="predicted"/>
<evidence type="ECO:0000313" key="6">
    <source>
        <dbReference type="EMBL" id="OKH48805.1"/>
    </source>
</evidence>
<dbReference type="InterPro" id="IPR051043">
    <property type="entry name" value="Sulfatase_Mod_Factor_Kinase"/>
</dbReference>
<accession>A0A1U7J722</accession>
<dbReference type="InterPro" id="IPR024775">
    <property type="entry name" value="DinB-like"/>
</dbReference>
<dbReference type="InterPro" id="IPR042095">
    <property type="entry name" value="SUMF_sf"/>
</dbReference>
<evidence type="ECO:0008006" key="8">
    <source>
        <dbReference type="Google" id="ProtNLM"/>
    </source>
</evidence>
<comment type="pathway">
    <text evidence="3">Amino-acid biosynthesis; ergothioneine biosynthesis.</text>
</comment>
<dbReference type="Gene3D" id="3.90.1580.10">
    <property type="entry name" value="paralog of FGE (formylglycine-generating enzyme)"/>
    <property type="match status" value="2"/>
</dbReference>
<evidence type="ECO:0000259" key="4">
    <source>
        <dbReference type="Pfam" id="PF03781"/>
    </source>
</evidence>
<dbReference type="Proteomes" id="UP000185557">
    <property type="component" value="Unassembled WGS sequence"/>
</dbReference>
<comment type="caution">
    <text evidence="6">The sequence shown here is derived from an EMBL/GenBank/DDBJ whole genome shotgun (WGS) entry which is preliminary data.</text>
</comment>
<dbReference type="OrthoDB" id="9768004at2"/>
<dbReference type="SUPFAM" id="SSF56436">
    <property type="entry name" value="C-type lectin-like"/>
    <property type="match status" value="1"/>
</dbReference>
<gene>
    <name evidence="6" type="ORF">NIES30_08960</name>
</gene>